<gene>
    <name evidence="2" type="ORF">LENED_002445</name>
</gene>
<feature type="transmembrane region" description="Helical" evidence="1">
    <location>
        <begin position="12"/>
        <end position="33"/>
    </location>
</feature>
<name>A0A1Q3E0V2_LENED</name>
<proteinExistence type="predicted"/>
<organism evidence="2 3">
    <name type="scientific">Lentinula edodes</name>
    <name type="common">Shiitake mushroom</name>
    <name type="synonym">Lentinus edodes</name>
    <dbReference type="NCBI Taxonomy" id="5353"/>
    <lineage>
        <taxon>Eukaryota</taxon>
        <taxon>Fungi</taxon>
        <taxon>Dikarya</taxon>
        <taxon>Basidiomycota</taxon>
        <taxon>Agaricomycotina</taxon>
        <taxon>Agaricomycetes</taxon>
        <taxon>Agaricomycetidae</taxon>
        <taxon>Agaricales</taxon>
        <taxon>Marasmiineae</taxon>
        <taxon>Omphalotaceae</taxon>
        <taxon>Lentinula</taxon>
    </lineage>
</organism>
<keyword evidence="3" id="KW-1185">Reference proteome</keyword>
<evidence type="ECO:0000313" key="3">
    <source>
        <dbReference type="Proteomes" id="UP000188533"/>
    </source>
</evidence>
<evidence type="ECO:0000256" key="1">
    <source>
        <dbReference type="SAM" id="Phobius"/>
    </source>
</evidence>
<keyword evidence="1" id="KW-0812">Transmembrane</keyword>
<evidence type="ECO:0000313" key="2">
    <source>
        <dbReference type="EMBL" id="GAW00888.1"/>
    </source>
</evidence>
<reference evidence="2 3" key="1">
    <citation type="submission" date="2016-08" db="EMBL/GenBank/DDBJ databases">
        <authorList>
            <consortium name="Lentinula edodes genome sequencing consortium"/>
            <person name="Sakamoto Y."/>
            <person name="Nakade K."/>
            <person name="Sato S."/>
            <person name="Yoshida Y."/>
            <person name="Miyazaki K."/>
            <person name="Natsume S."/>
            <person name="Konno N."/>
        </authorList>
    </citation>
    <scope>NUCLEOTIDE SEQUENCE [LARGE SCALE GENOMIC DNA]</scope>
    <source>
        <strain evidence="2 3">NBRC 111202</strain>
    </source>
</reference>
<protein>
    <submittedName>
        <fullName evidence="2">Uncharacterized protein</fullName>
    </submittedName>
</protein>
<dbReference type="Proteomes" id="UP000188533">
    <property type="component" value="Unassembled WGS sequence"/>
</dbReference>
<accession>A0A1Q3E0V2</accession>
<keyword evidence="1" id="KW-0472">Membrane</keyword>
<sequence length="72" mass="7811">MVGKSSHIKYLSAIPVAATFFLFQLQVTLLSLLCTASVPQSSTDIISHPFLCDICSSRASLLHERDESVKSA</sequence>
<dbReference type="EMBL" id="BDGU01000043">
    <property type="protein sequence ID" value="GAW00888.1"/>
    <property type="molecule type" value="Genomic_DNA"/>
</dbReference>
<reference evidence="2 3" key="2">
    <citation type="submission" date="2017-02" db="EMBL/GenBank/DDBJ databases">
        <title>A genome survey and senescence transcriptome analysis in Lentinula edodes.</title>
        <authorList>
            <person name="Sakamoto Y."/>
            <person name="Nakade K."/>
            <person name="Sato S."/>
            <person name="Yoshida Y."/>
            <person name="Miyazaki K."/>
            <person name="Natsume S."/>
            <person name="Konno N."/>
        </authorList>
    </citation>
    <scope>NUCLEOTIDE SEQUENCE [LARGE SCALE GENOMIC DNA]</scope>
    <source>
        <strain evidence="2 3">NBRC 111202</strain>
    </source>
</reference>
<keyword evidence="1" id="KW-1133">Transmembrane helix</keyword>
<comment type="caution">
    <text evidence="2">The sequence shown here is derived from an EMBL/GenBank/DDBJ whole genome shotgun (WGS) entry which is preliminary data.</text>
</comment>
<dbReference type="AlphaFoldDB" id="A0A1Q3E0V2"/>